<dbReference type="STRING" id="35608.A0A2U1NAV8"/>
<evidence type="ECO:0000313" key="2">
    <source>
        <dbReference type="Proteomes" id="UP000245207"/>
    </source>
</evidence>
<organism evidence="1 2">
    <name type="scientific">Artemisia annua</name>
    <name type="common">Sweet wormwood</name>
    <dbReference type="NCBI Taxonomy" id="35608"/>
    <lineage>
        <taxon>Eukaryota</taxon>
        <taxon>Viridiplantae</taxon>
        <taxon>Streptophyta</taxon>
        <taxon>Embryophyta</taxon>
        <taxon>Tracheophyta</taxon>
        <taxon>Spermatophyta</taxon>
        <taxon>Magnoliopsida</taxon>
        <taxon>eudicotyledons</taxon>
        <taxon>Gunneridae</taxon>
        <taxon>Pentapetalae</taxon>
        <taxon>asterids</taxon>
        <taxon>campanulids</taxon>
        <taxon>Asterales</taxon>
        <taxon>Asteraceae</taxon>
        <taxon>Asteroideae</taxon>
        <taxon>Anthemideae</taxon>
        <taxon>Artemisiinae</taxon>
        <taxon>Artemisia</taxon>
    </lineage>
</organism>
<reference evidence="1 2" key="1">
    <citation type="journal article" date="2018" name="Mol. Plant">
        <title>The genome of Artemisia annua provides insight into the evolution of Asteraceae family and artemisinin biosynthesis.</title>
        <authorList>
            <person name="Shen Q."/>
            <person name="Zhang L."/>
            <person name="Liao Z."/>
            <person name="Wang S."/>
            <person name="Yan T."/>
            <person name="Shi P."/>
            <person name="Liu M."/>
            <person name="Fu X."/>
            <person name="Pan Q."/>
            <person name="Wang Y."/>
            <person name="Lv Z."/>
            <person name="Lu X."/>
            <person name="Zhang F."/>
            <person name="Jiang W."/>
            <person name="Ma Y."/>
            <person name="Chen M."/>
            <person name="Hao X."/>
            <person name="Li L."/>
            <person name="Tang Y."/>
            <person name="Lv G."/>
            <person name="Zhou Y."/>
            <person name="Sun X."/>
            <person name="Brodelius P.E."/>
            <person name="Rose J.K.C."/>
            <person name="Tang K."/>
        </authorList>
    </citation>
    <scope>NUCLEOTIDE SEQUENCE [LARGE SCALE GENOMIC DNA]</scope>
    <source>
        <strain evidence="2">cv. Huhao1</strain>
        <tissue evidence="1">Leaf</tissue>
    </source>
</reference>
<dbReference type="PANTHER" id="PTHR31170:SF25">
    <property type="entry name" value="BNAA09G04570D PROTEIN"/>
    <property type="match status" value="1"/>
</dbReference>
<dbReference type="Pfam" id="PF03140">
    <property type="entry name" value="DUF247"/>
    <property type="match status" value="2"/>
</dbReference>
<sequence length="329" mass="38203">MVETERHRKDGTGRTTWAKVTDEERHIALTISLRNLSQSSFKPRVVSIGPLHRKDENLQAFEGRKADFVHDLLRHKKSTREALQACVEQVAASIEQIKGCYAELMETYTDDELTEMMVTPTYYVSSYFPSSTIHSAVELHSAGVRFKHHQDTKWPMAMKVKTHRFSCFSWSWIKPTLSMPALRVNHFTELVLRNLIAYEQSSMVDPYVTSYAMAMDMLIDTKEDIDKLIESKVLINHLGSNEEATNMINKLCKELVWEYFFYGKQWDKLDKHCKRCLPRKILRSIPTIRHLINVEAFTSFLSDSTRKVWFKPSLLLNPPGIDQIQNVTE</sequence>
<keyword evidence="2" id="KW-1185">Reference proteome</keyword>
<dbReference type="PANTHER" id="PTHR31170">
    <property type="entry name" value="BNAC04G53230D PROTEIN"/>
    <property type="match status" value="1"/>
</dbReference>
<gene>
    <name evidence="1" type="ORF">CTI12_AA133070</name>
</gene>
<proteinExistence type="predicted"/>
<dbReference type="Proteomes" id="UP000245207">
    <property type="component" value="Unassembled WGS sequence"/>
</dbReference>
<dbReference type="AlphaFoldDB" id="A0A2U1NAV8"/>
<comment type="caution">
    <text evidence="1">The sequence shown here is derived from an EMBL/GenBank/DDBJ whole genome shotgun (WGS) entry which is preliminary data.</text>
</comment>
<evidence type="ECO:0000313" key="1">
    <source>
        <dbReference type="EMBL" id="PWA70633.1"/>
    </source>
</evidence>
<dbReference type="OrthoDB" id="591587at2759"/>
<name>A0A2U1NAV8_ARTAN</name>
<accession>A0A2U1NAV8</accession>
<protein>
    <submittedName>
        <fullName evidence="1">Uncharacterized protein</fullName>
    </submittedName>
</protein>
<dbReference type="EMBL" id="PKPP01003207">
    <property type="protein sequence ID" value="PWA70633.1"/>
    <property type="molecule type" value="Genomic_DNA"/>
</dbReference>
<dbReference type="InterPro" id="IPR004158">
    <property type="entry name" value="DUF247_pln"/>
</dbReference>